<evidence type="ECO:0000256" key="7">
    <source>
        <dbReference type="SAM" id="SignalP"/>
    </source>
</evidence>
<keyword evidence="4" id="KW-0677">Repeat</keyword>
<keyword evidence="3 7" id="KW-0732">Signal</keyword>
<keyword evidence="10" id="KW-1185">Reference proteome</keyword>
<dbReference type="PROSITE" id="PS50184">
    <property type="entry name" value="VWFC_2"/>
    <property type="match status" value="1"/>
</dbReference>
<dbReference type="GO" id="GO:0005615">
    <property type="term" value="C:extracellular space"/>
    <property type="evidence" value="ECO:0007669"/>
    <property type="project" value="TreeGrafter"/>
</dbReference>
<evidence type="ECO:0000313" key="9">
    <source>
        <dbReference type="Ensembl" id="ENSEBUP00000008070.1"/>
    </source>
</evidence>
<dbReference type="GO" id="GO:0045202">
    <property type="term" value="C:synapse"/>
    <property type="evidence" value="ECO:0007669"/>
    <property type="project" value="UniProtKB-SubCell"/>
</dbReference>
<dbReference type="GO" id="GO:0030514">
    <property type="term" value="P:negative regulation of BMP signaling pathway"/>
    <property type="evidence" value="ECO:0007669"/>
    <property type="project" value="TreeGrafter"/>
</dbReference>
<keyword evidence="5" id="KW-0770">Synapse</keyword>
<dbReference type="Gene3D" id="6.20.200.20">
    <property type="match status" value="1"/>
</dbReference>
<sequence length="255" mass="28022">MFVMPLSMCVFMTGVMLVISQESTSLRKEILQNLPPTSGHFTMRGCMDSGGRVYQPGQQFYPGSEPCPCLCTEDGPVCEQPDCPRLHPRCVRIHSDGCCPRCGHVRSGCELHGLQYAPLQELKPSPCKRCRCEPDGAVHCVVSDCPLPDCVDPIYEAETCCPVCKHGANCLAGTRTIPAGTAVRMDACTICSCDLDSDLWKKERQASCVHQVTSQERNVAAKFQPDRPSGLTGEMEPGDRWKDGWISQKVAHRFG</sequence>
<evidence type="ECO:0000256" key="4">
    <source>
        <dbReference type="ARBA" id="ARBA00022737"/>
    </source>
</evidence>
<protein>
    <recommendedName>
        <fullName evidence="8">VWFC domain-containing protein</fullName>
    </recommendedName>
</protein>
<evidence type="ECO:0000256" key="6">
    <source>
        <dbReference type="ARBA" id="ARBA00034103"/>
    </source>
</evidence>
<name>A0A8C4WPS2_EPTBU</name>
<dbReference type="Pfam" id="PF23334">
    <property type="entry name" value="VWC2L_2nd"/>
    <property type="match status" value="1"/>
</dbReference>
<reference evidence="9" key="2">
    <citation type="submission" date="2025-09" db="UniProtKB">
        <authorList>
            <consortium name="Ensembl"/>
        </authorList>
    </citation>
    <scope>IDENTIFICATION</scope>
</reference>
<dbReference type="Pfam" id="PF23333">
    <property type="entry name" value="VWC2L_1st"/>
    <property type="match status" value="1"/>
</dbReference>
<comment type="subcellular location">
    <subcellularLocation>
        <location evidence="1">Secreted</location>
    </subcellularLocation>
    <subcellularLocation>
        <location evidence="6">Synapse</location>
    </subcellularLocation>
</comment>
<dbReference type="InterPro" id="IPR057856">
    <property type="entry name" value="VWC2L_C"/>
</dbReference>
<proteinExistence type="predicted"/>
<dbReference type="InterPro" id="IPR001007">
    <property type="entry name" value="VWF_dom"/>
</dbReference>
<organism evidence="9 10">
    <name type="scientific">Eptatretus burgeri</name>
    <name type="common">Inshore hagfish</name>
    <dbReference type="NCBI Taxonomy" id="7764"/>
    <lineage>
        <taxon>Eukaryota</taxon>
        <taxon>Metazoa</taxon>
        <taxon>Chordata</taxon>
        <taxon>Craniata</taxon>
        <taxon>Vertebrata</taxon>
        <taxon>Cyclostomata</taxon>
        <taxon>Myxini</taxon>
        <taxon>Myxiniformes</taxon>
        <taxon>Myxinidae</taxon>
        <taxon>Eptatretinae</taxon>
        <taxon>Eptatretus</taxon>
    </lineage>
</organism>
<dbReference type="Ensembl" id="ENSEBUT00000008562.1">
    <property type="protein sequence ID" value="ENSEBUP00000008070.1"/>
    <property type="gene ID" value="ENSEBUG00000005252.1"/>
</dbReference>
<evidence type="ECO:0000313" key="10">
    <source>
        <dbReference type="Proteomes" id="UP000694388"/>
    </source>
</evidence>
<dbReference type="PANTHER" id="PTHR46252">
    <property type="entry name" value="BRORIN FAMILY MEMBER"/>
    <property type="match status" value="1"/>
</dbReference>
<feature type="signal peptide" evidence="7">
    <location>
        <begin position="1"/>
        <end position="20"/>
    </location>
</feature>
<dbReference type="Pfam" id="PF23331">
    <property type="entry name" value="VWC2L_C"/>
    <property type="match status" value="1"/>
</dbReference>
<dbReference type="InterPro" id="IPR042979">
    <property type="entry name" value="VWC2/VWC2L"/>
</dbReference>
<dbReference type="AlphaFoldDB" id="A0A8C4WPS2"/>
<reference evidence="9" key="1">
    <citation type="submission" date="2025-08" db="UniProtKB">
        <authorList>
            <consortium name="Ensembl"/>
        </authorList>
    </citation>
    <scope>IDENTIFICATION</scope>
</reference>
<dbReference type="PANTHER" id="PTHR46252:SF3">
    <property type="entry name" value="KIELIN_CHORDIN-LIKE PROTEIN"/>
    <property type="match status" value="1"/>
</dbReference>
<dbReference type="InterPro" id="IPR059152">
    <property type="entry name" value="VWC2L_N"/>
</dbReference>
<feature type="domain" description="VWFC" evidence="8">
    <location>
        <begin position="107"/>
        <end position="165"/>
    </location>
</feature>
<dbReference type="GO" id="GO:0032281">
    <property type="term" value="C:AMPA glutamate receptor complex"/>
    <property type="evidence" value="ECO:0007669"/>
    <property type="project" value="TreeGrafter"/>
</dbReference>
<dbReference type="GeneTree" id="ENSGT00720000108792"/>
<dbReference type="PROSITE" id="PS01208">
    <property type="entry name" value="VWFC_1"/>
    <property type="match status" value="1"/>
</dbReference>
<accession>A0A8C4WPS2</accession>
<feature type="chain" id="PRO_5034260634" description="VWFC domain-containing protein" evidence="7">
    <location>
        <begin position="21"/>
        <end position="255"/>
    </location>
</feature>
<evidence type="ECO:0000256" key="2">
    <source>
        <dbReference type="ARBA" id="ARBA00022525"/>
    </source>
</evidence>
<keyword evidence="2" id="KW-0964">Secreted</keyword>
<evidence type="ECO:0000256" key="1">
    <source>
        <dbReference type="ARBA" id="ARBA00004613"/>
    </source>
</evidence>
<evidence type="ECO:0000256" key="5">
    <source>
        <dbReference type="ARBA" id="ARBA00023018"/>
    </source>
</evidence>
<dbReference type="SUPFAM" id="SSF57603">
    <property type="entry name" value="FnI-like domain"/>
    <property type="match status" value="2"/>
</dbReference>
<dbReference type="SMART" id="SM00214">
    <property type="entry name" value="VWC"/>
    <property type="match status" value="2"/>
</dbReference>
<evidence type="ECO:0000256" key="3">
    <source>
        <dbReference type="ARBA" id="ARBA00022729"/>
    </source>
</evidence>
<dbReference type="Proteomes" id="UP000694388">
    <property type="component" value="Unplaced"/>
</dbReference>
<evidence type="ECO:0000259" key="8">
    <source>
        <dbReference type="PROSITE" id="PS50184"/>
    </source>
</evidence>